<evidence type="ECO:0008006" key="4">
    <source>
        <dbReference type="Google" id="ProtNLM"/>
    </source>
</evidence>
<keyword evidence="3" id="KW-1185">Reference proteome</keyword>
<feature type="region of interest" description="Disordered" evidence="1">
    <location>
        <begin position="67"/>
        <end position="106"/>
    </location>
</feature>
<evidence type="ECO:0000313" key="3">
    <source>
        <dbReference type="Proteomes" id="UP001598130"/>
    </source>
</evidence>
<feature type="compositionally biased region" description="Basic residues" evidence="1">
    <location>
        <begin position="95"/>
        <end position="104"/>
    </location>
</feature>
<proteinExistence type="predicted"/>
<name>A0ABW6CRY2_9CAUL</name>
<dbReference type="InterPro" id="IPR048683">
    <property type="entry name" value="Sf6_terminase"/>
</dbReference>
<dbReference type="Gene3D" id="1.10.10.60">
    <property type="entry name" value="Homeodomain-like"/>
    <property type="match status" value="2"/>
</dbReference>
<comment type="caution">
    <text evidence="2">The sequence shown here is derived from an EMBL/GenBank/DDBJ whole genome shotgun (WGS) entry which is preliminary data.</text>
</comment>
<dbReference type="EMBL" id="JAOTJD010000041">
    <property type="protein sequence ID" value="MFD3265847.1"/>
    <property type="molecule type" value="Genomic_DNA"/>
</dbReference>
<protein>
    <recommendedName>
        <fullName evidence="4">Terminase small subunit</fullName>
    </recommendedName>
</protein>
<evidence type="ECO:0000256" key="1">
    <source>
        <dbReference type="SAM" id="MobiDB-lite"/>
    </source>
</evidence>
<feature type="compositionally biased region" description="Basic and acidic residues" evidence="1">
    <location>
        <begin position="247"/>
        <end position="262"/>
    </location>
</feature>
<gene>
    <name evidence="2" type="ORF">OCL97_17975</name>
</gene>
<organism evidence="2 3">
    <name type="scientific">Phenylobacterium ferrooxidans</name>
    <dbReference type="NCBI Taxonomy" id="2982689"/>
    <lineage>
        <taxon>Bacteria</taxon>
        <taxon>Pseudomonadati</taxon>
        <taxon>Pseudomonadota</taxon>
        <taxon>Alphaproteobacteria</taxon>
        <taxon>Caulobacterales</taxon>
        <taxon>Caulobacteraceae</taxon>
        <taxon>Phenylobacterium</taxon>
    </lineage>
</organism>
<evidence type="ECO:0000313" key="2">
    <source>
        <dbReference type="EMBL" id="MFD3265847.1"/>
    </source>
</evidence>
<feature type="region of interest" description="Disordered" evidence="1">
    <location>
        <begin position="242"/>
        <end position="262"/>
    </location>
</feature>
<dbReference type="Pfam" id="PF20901">
    <property type="entry name" value="Sf6_terminase"/>
    <property type="match status" value="2"/>
</dbReference>
<feature type="compositionally biased region" description="Basic and acidic residues" evidence="1">
    <location>
        <begin position="67"/>
        <end position="94"/>
    </location>
</feature>
<reference evidence="2 3" key="1">
    <citation type="submission" date="2022-09" db="EMBL/GenBank/DDBJ databases">
        <title>New species of Phenylobacterium.</title>
        <authorList>
            <person name="Mieszkin S."/>
        </authorList>
    </citation>
    <scope>NUCLEOTIDE SEQUENCE [LARGE SCALE GENOMIC DNA]</scope>
    <source>
        <strain evidence="2 3">HK31-G</strain>
    </source>
</reference>
<sequence length="262" mass="29233">MSSKSPPFGRSDRRPQVRYSPALGKLICERIAAGQSEASLGREPGMPSVQAIYKWREREPGFGEAYEAARDRARRERQASDRAQDRAQDEDRRWRQALRPRNRQGRVSTYSDELGGVILRRIAGGETVLSIGADADMPCASTIYHWIRADDGFHDAYLKAKAVAADIFADAMLEIALESTESTARGDALRIKTLRWTAAMLAPKKYGARRALAPEPEEEAQQPIVVVIRKFGMSHDEALATVGRGPLAEKPEPERDWWSTPS</sequence>
<dbReference type="Proteomes" id="UP001598130">
    <property type="component" value="Unassembled WGS sequence"/>
</dbReference>
<dbReference type="RefSeq" id="WP_377371213.1">
    <property type="nucleotide sequence ID" value="NZ_JAOTJD010000041.1"/>
</dbReference>
<accession>A0ABW6CRY2</accession>